<evidence type="ECO:0000313" key="2">
    <source>
        <dbReference type="Proteomes" id="UP000005446"/>
    </source>
</evidence>
<accession>H0EV67</accession>
<dbReference type="Proteomes" id="UP000005446">
    <property type="component" value="Unassembled WGS sequence"/>
</dbReference>
<proteinExistence type="predicted"/>
<organism evidence="1 2">
    <name type="scientific">Glarea lozoyensis (strain ATCC 74030 / MF5533)</name>
    <dbReference type="NCBI Taxonomy" id="1104152"/>
    <lineage>
        <taxon>Eukaryota</taxon>
        <taxon>Fungi</taxon>
        <taxon>Dikarya</taxon>
        <taxon>Ascomycota</taxon>
        <taxon>Pezizomycotina</taxon>
        <taxon>Leotiomycetes</taxon>
        <taxon>Helotiales</taxon>
        <taxon>Helotiaceae</taxon>
        <taxon>Glarea</taxon>
    </lineage>
</organism>
<dbReference type="HOGENOM" id="CLU_3351228_0_0_1"/>
<keyword evidence="2" id="KW-1185">Reference proteome</keyword>
<dbReference type="InParanoid" id="H0EV67"/>
<comment type="caution">
    <text evidence="1">The sequence shown here is derived from an EMBL/GenBank/DDBJ whole genome shotgun (WGS) entry which is preliminary data.</text>
</comment>
<gene>
    <name evidence="1" type="ORF">M7I_6661</name>
</gene>
<dbReference type="AlphaFoldDB" id="H0EV67"/>
<sequence length="37" mass="3940">MGCGGGIFGHGEDENVCFNLGFPPHPSTHAQKRPCNK</sequence>
<protein>
    <submittedName>
        <fullName evidence="1">Uncharacterized protein</fullName>
    </submittedName>
</protein>
<reference evidence="1 2" key="1">
    <citation type="journal article" date="2012" name="Eukaryot. Cell">
        <title>Genome sequence of the fungus Glarea lozoyensis: the first genome sequence of a species from the Helotiaceae family.</title>
        <authorList>
            <person name="Youssar L."/>
            <person name="Gruening B.A."/>
            <person name="Erxleben A."/>
            <person name="Guenther S."/>
            <person name="Huettel W."/>
        </authorList>
    </citation>
    <scope>NUCLEOTIDE SEQUENCE [LARGE SCALE GENOMIC DNA]</scope>
    <source>
        <strain evidence="2">ATCC 74030 / MF5533</strain>
    </source>
</reference>
<name>H0EV67_GLAL7</name>
<dbReference type="EMBL" id="AGUE01000187">
    <property type="protein sequence ID" value="EHK97573.1"/>
    <property type="molecule type" value="Genomic_DNA"/>
</dbReference>
<evidence type="ECO:0000313" key="1">
    <source>
        <dbReference type="EMBL" id="EHK97573.1"/>
    </source>
</evidence>